<dbReference type="InterPro" id="IPR028994">
    <property type="entry name" value="Integrin_alpha_N"/>
</dbReference>
<dbReference type="Gene3D" id="2.60.40.10">
    <property type="entry name" value="Immunoglobulins"/>
    <property type="match status" value="1"/>
</dbReference>
<dbReference type="InterPro" id="IPR001119">
    <property type="entry name" value="SLH_dom"/>
</dbReference>
<proteinExistence type="predicted"/>
<dbReference type="SUPFAM" id="SSF69318">
    <property type="entry name" value="Integrin alpha N-terminal domain"/>
    <property type="match status" value="1"/>
</dbReference>
<comment type="caution">
    <text evidence="3">The sequence shown here is derived from an EMBL/GenBank/DDBJ whole genome shotgun (WGS) entry which is preliminary data.</text>
</comment>
<evidence type="ECO:0000313" key="3">
    <source>
        <dbReference type="EMBL" id="MCC2211015.1"/>
    </source>
</evidence>
<dbReference type="InterPro" id="IPR013783">
    <property type="entry name" value="Ig-like_fold"/>
</dbReference>
<feature type="domain" description="SLH" evidence="2">
    <location>
        <begin position="743"/>
        <end position="806"/>
    </location>
</feature>
<dbReference type="Pfam" id="PF21348">
    <property type="entry name" value="RGL11_C"/>
    <property type="match status" value="3"/>
</dbReference>
<dbReference type="RefSeq" id="WP_308456657.1">
    <property type="nucleotide sequence ID" value="NZ_JAJEQM010000012.1"/>
</dbReference>
<keyword evidence="4" id="KW-1185">Reference proteome</keyword>
<keyword evidence="1" id="KW-0677">Repeat</keyword>
<evidence type="ECO:0000256" key="1">
    <source>
        <dbReference type="ARBA" id="ARBA00022737"/>
    </source>
</evidence>
<dbReference type="Pfam" id="PF00395">
    <property type="entry name" value="SLH"/>
    <property type="match status" value="2"/>
</dbReference>
<feature type="domain" description="SLH" evidence="2">
    <location>
        <begin position="862"/>
        <end position="919"/>
    </location>
</feature>
<evidence type="ECO:0000259" key="2">
    <source>
        <dbReference type="PROSITE" id="PS51272"/>
    </source>
</evidence>
<sequence>MLKNSKKKLRKLGAFSLVLAQVAAVGVVAPMTSASAFAGSAITRNMENLDRGVVATKTNDGVLISWRRLATEPADTTFTLYRNQEKINEGAVTNFVDASGTVNDKYTVVANGQMSDSVGVWENGYLDIPLAKAPESDVLQMDRNGIYYGSYTPGDSSYGDLDGDGQYEIVMLWSPSDAKDAATGGRTGKVYMDAYKLDGTQLWRIDMGYNIRAGQHDTHLNVADFDGDGRAEVMVRTADGTVDGQGNVIGDASKGETYENSWAALNDGKNLQGPLYVTCFDGETGKALDTIDYFPNNTVGSNAASLTFGDDFGNRSERYNSTIAYIDGQSPSAVFARGYYFGKGISTPNGRTGAAAYSFKNGKLKMEWSFDTAESKNNGYIGQGNHQIEAGDVDGDGKDEILYGALTWDNDGSILWCTYQEHGDAMHLGDFDPTKEGLEWLKAYEDYSADSEVFDLKGPQLSPYITSNTIFKNSAAAAAQGAPNDRHQWGISLQNAKTGEFYQIHNGIKDTGRAMIANIGYGDSWYAMWGAGSSGYWDSNGNELPDLKAAMNGRIYWTGDLQDELQDHNGAGKEITVTKWNDNTKTFDKIFEGKGSHSINSTKGNPNLQADLLGDWREEIVSYAITGQDTKKEKTTIKGNFDKDVEVELDKTVYQYSLRLYETPYATNYNFYTLAHDDIYRNSSATDTNCYNQPPHISWYMNDHIANSQYTTQPDANVKLVSNSYKAKAFDESALPVAGSTPSTDSPFVDVVGHWGKTYIDKMYKAGVINGMDDTHFAPDGTVTKGQFATLIVNALKIDTDSSLASEHWAMPFVKAAQNANLIAEDIPFTVEDFDKEISREEMASMVAKAAAYKNVEAKAADKKFTDASDIAAWAVEDVNNAVGLGIINGMDDGSFQPKANATRAQAATMLSMLWDLIK</sequence>
<dbReference type="Proteomes" id="UP001198242">
    <property type="component" value="Unassembled WGS sequence"/>
</dbReference>
<dbReference type="EMBL" id="JAJEQM010000012">
    <property type="protein sequence ID" value="MCC2211015.1"/>
    <property type="molecule type" value="Genomic_DNA"/>
</dbReference>
<dbReference type="InterPro" id="IPR049366">
    <property type="entry name" value="RGL11_C"/>
</dbReference>
<dbReference type="InterPro" id="IPR034641">
    <property type="entry name" value="RGL11"/>
</dbReference>
<reference evidence="3 4" key="1">
    <citation type="submission" date="2021-10" db="EMBL/GenBank/DDBJ databases">
        <title>Anaerobic single-cell dispensing facilitates the cultivation of human gut bacteria.</title>
        <authorList>
            <person name="Afrizal A."/>
        </authorList>
    </citation>
    <scope>NUCLEOTIDE SEQUENCE [LARGE SCALE GENOMIC DNA]</scope>
    <source>
        <strain evidence="3 4">CLA-AA-H232</strain>
    </source>
</reference>
<evidence type="ECO:0000313" key="4">
    <source>
        <dbReference type="Proteomes" id="UP001198242"/>
    </source>
</evidence>
<name>A0AAE3JAS2_9FIRM</name>
<gene>
    <name evidence="3" type="ORF">LKE05_09470</name>
</gene>
<dbReference type="CDD" id="cd10318">
    <property type="entry name" value="RGL11"/>
    <property type="match status" value="1"/>
</dbReference>
<protein>
    <submittedName>
        <fullName evidence="3">S-layer homology domain-containing protein</fullName>
    </submittedName>
</protein>
<dbReference type="PANTHER" id="PTHR43118">
    <property type="entry name" value="RHAMNOGALACTURONAN LYASE (EUROFUNG)"/>
    <property type="match status" value="1"/>
</dbReference>
<accession>A0AAE3JAS2</accession>
<dbReference type="AlphaFoldDB" id="A0AAE3JAS2"/>
<dbReference type="PANTHER" id="PTHR43118:SF1">
    <property type="entry name" value="RHAMNOGALACTURONAN LYASE (EUROFUNG)"/>
    <property type="match status" value="1"/>
</dbReference>
<dbReference type="PROSITE" id="PS51272">
    <property type="entry name" value="SLH"/>
    <property type="match status" value="2"/>
</dbReference>
<dbReference type="InterPro" id="IPR041624">
    <property type="entry name" value="RGI_lyase"/>
</dbReference>
<organism evidence="3 4">
    <name type="scientific">Hominilimicola fabiformis</name>
    <dbReference type="NCBI Taxonomy" id="2885356"/>
    <lineage>
        <taxon>Bacteria</taxon>
        <taxon>Bacillati</taxon>
        <taxon>Bacillota</taxon>
        <taxon>Clostridia</taxon>
        <taxon>Eubacteriales</taxon>
        <taxon>Oscillospiraceae</taxon>
        <taxon>Hominilimicola</taxon>
    </lineage>
</organism>
<dbReference type="Pfam" id="PF18370">
    <property type="entry name" value="RGI_lyase"/>
    <property type="match status" value="1"/>
</dbReference>